<comment type="caution">
    <text evidence="1">The sequence shown here is derived from an EMBL/GenBank/DDBJ whole genome shotgun (WGS) entry which is preliminary data.</text>
</comment>
<organism evidence="1 2">
    <name type="scientific">Draconibacterium sediminis</name>
    <dbReference type="NCBI Taxonomy" id="1544798"/>
    <lineage>
        <taxon>Bacteria</taxon>
        <taxon>Pseudomonadati</taxon>
        <taxon>Bacteroidota</taxon>
        <taxon>Bacteroidia</taxon>
        <taxon>Marinilabiliales</taxon>
        <taxon>Prolixibacteraceae</taxon>
        <taxon>Draconibacterium</taxon>
    </lineage>
</organism>
<dbReference type="OrthoDB" id="1123066at2"/>
<evidence type="ECO:0000313" key="2">
    <source>
        <dbReference type="Proteomes" id="UP000032544"/>
    </source>
</evidence>
<dbReference type="RefSeq" id="WP_045026054.1">
    <property type="nucleotide sequence ID" value="NZ_JRHC01000001.1"/>
</dbReference>
<accession>A0A0D8JD49</accession>
<name>A0A0D8JD49_9BACT</name>
<proteinExistence type="predicted"/>
<keyword evidence="2" id="KW-1185">Reference proteome</keyword>
<dbReference type="STRING" id="1544798.LH29_03165"/>
<dbReference type="AlphaFoldDB" id="A0A0D8JD49"/>
<gene>
    <name evidence="1" type="ORF">LH29_03165</name>
</gene>
<dbReference type="Proteomes" id="UP000032544">
    <property type="component" value="Unassembled WGS sequence"/>
</dbReference>
<sequence length="164" mass="18629">MKRFSFLIVLCFFAFGIYAQGLQLALTGMVTFNEVQIKVSDPGEDIEAVITANSGVQLSVESQNYWEQNNEKWRIYVHKTNVEWADEIRLEVRRQGDGDKLNKKSGGNVHDGSTFAEIKDNPTYFFRGMGLISNIPLDFRINDISLSLGANNFETDVVFTIYDD</sequence>
<protein>
    <submittedName>
        <fullName evidence="1">Uncharacterized protein</fullName>
    </submittedName>
</protein>
<evidence type="ECO:0000313" key="1">
    <source>
        <dbReference type="EMBL" id="KJF44501.1"/>
    </source>
</evidence>
<dbReference type="EMBL" id="JRHC01000001">
    <property type="protein sequence ID" value="KJF44501.1"/>
    <property type="molecule type" value="Genomic_DNA"/>
</dbReference>
<reference evidence="1 2" key="1">
    <citation type="submission" date="2014-09" db="EMBL/GenBank/DDBJ databases">
        <title>Draft Genome Sequence of Draconibacterium sp. JN14CK-3.</title>
        <authorList>
            <person name="Dong C."/>
            <person name="Lai Q."/>
            <person name="Shao Z."/>
        </authorList>
    </citation>
    <scope>NUCLEOTIDE SEQUENCE [LARGE SCALE GENOMIC DNA]</scope>
    <source>
        <strain evidence="1 2">JN14CK-3</strain>
    </source>
</reference>